<dbReference type="PANTHER" id="PTHR34567:SF13">
    <property type="entry name" value="HAT C-TERMINAL DIMERISATION DOMAIN-CONTAINING PROTEIN"/>
    <property type="match status" value="1"/>
</dbReference>
<evidence type="ECO:0000313" key="3">
    <source>
        <dbReference type="Proteomes" id="UP000326396"/>
    </source>
</evidence>
<organism evidence="2 3">
    <name type="scientific">Mikania micrantha</name>
    <name type="common">bitter vine</name>
    <dbReference type="NCBI Taxonomy" id="192012"/>
    <lineage>
        <taxon>Eukaryota</taxon>
        <taxon>Viridiplantae</taxon>
        <taxon>Streptophyta</taxon>
        <taxon>Embryophyta</taxon>
        <taxon>Tracheophyta</taxon>
        <taxon>Spermatophyta</taxon>
        <taxon>Magnoliopsida</taxon>
        <taxon>eudicotyledons</taxon>
        <taxon>Gunneridae</taxon>
        <taxon>Pentapetalae</taxon>
        <taxon>asterids</taxon>
        <taxon>campanulids</taxon>
        <taxon>Asterales</taxon>
        <taxon>Asteraceae</taxon>
        <taxon>Asteroideae</taxon>
        <taxon>Heliantheae alliance</taxon>
        <taxon>Eupatorieae</taxon>
        <taxon>Mikania</taxon>
    </lineage>
</organism>
<gene>
    <name evidence="2" type="ORF">E3N88_22252</name>
</gene>
<reference evidence="2 3" key="1">
    <citation type="submission" date="2019-05" db="EMBL/GenBank/DDBJ databases">
        <title>Mikania micrantha, genome provides insights into the molecular mechanism of rapid growth.</title>
        <authorList>
            <person name="Liu B."/>
        </authorList>
    </citation>
    <scope>NUCLEOTIDE SEQUENCE [LARGE SCALE GENOMIC DNA]</scope>
    <source>
        <strain evidence="2">NLD-2019</strain>
        <tissue evidence="2">Leaf</tissue>
    </source>
</reference>
<sequence>MCQHVGTLKERVAKYKHGYVGAEWGALCANATLPCIRQKMDVIDMVDEPIDAKILNSMAVTNEQFQQPSGLAKEKMMIEMDYMQIPSFKSVEWVLMVSKDTINQDTLIPSRVPSEVNDRMSEHVLKTCGCQNWQQKIPYWEKRFVSSVGSLSWKKFLKTKEFTHLYDNIIKWDDSAAEAAFKIAKDQFYAKFHDLPSDVEPHNPDLYIDKIDWNTQVDHRLMQDLESESINPDAADLHDPVVIFGDVLPDPYKNFSPYGWGDGDDTIREDPNGINWDDYIDHGRIIWDDCGVGGGNDWWYWNHNDNKAGYQGWHTGLNTNTYDKNNYYASYGNVNKERHKRCTLNRNNDQRNPFWRNKGDVKKSTGQTYGNRRGHRSSIQAYGSQRVCVNQ</sequence>
<dbReference type="AlphaFoldDB" id="A0A5N6N9Z0"/>
<dbReference type="PANTHER" id="PTHR34567">
    <property type="entry name" value="FK506-BINDING-LIKE PROTEIN"/>
    <property type="match status" value="1"/>
</dbReference>
<accession>A0A5N6N9Z0</accession>
<name>A0A5N6N9Z0_9ASTR</name>
<protein>
    <submittedName>
        <fullName evidence="2">Uncharacterized protein</fullName>
    </submittedName>
</protein>
<dbReference type="EMBL" id="SZYD01000012">
    <property type="protein sequence ID" value="KAD4584651.1"/>
    <property type="molecule type" value="Genomic_DNA"/>
</dbReference>
<feature type="region of interest" description="Disordered" evidence="1">
    <location>
        <begin position="346"/>
        <end position="374"/>
    </location>
</feature>
<keyword evidence="3" id="KW-1185">Reference proteome</keyword>
<evidence type="ECO:0000256" key="1">
    <source>
        <dbReference type="SAM" id="MobiDB-lite"/>
    </source>
</evidence>
<proteinExistence type="predicted"/>
<dbReference type="OrthoDB" id="1899291at2759"/>
<comment type="caution">
    <text evidence="2">The sequence shown here is derived from an EMBL/GenBank/DDBJ whole genome shotgun (WGS) entry which is preliminary data.</text>
</comment>
<dbReference type="Proteomes" id="UP000326396">
    <property type="component" value="Linkage Group LG2"/>
</dbReference>
<dbReference type="Gene3D" id="1.10.8.60">
    <property type="match status" value="1"/>
</dbReference>
<evidence type="ECO:0000313" key="2">
    <source>
        <dbReference type="EMBL" id="KAD4584651.1"/>
    </source>
</evidence>